<dbReference type="Proteomes" id="UP000178450">
    <property type="component" value="Unassembled WGS sequence"/>
</dbReference>
<protein>
    <submittedName>
        <fullName evidence="1">Uncharacterized protein</fullName>
    </submittedName>
</protein>
<dbReference type="EMBL" id="MGBG01000022">
    <property type="protein sequence ID" value="OGK64380.1"/>
    <property type="molecule type" value="Genomic_DNA"/>
</dbReference>
<comment type="caution">
    <text evidence="1">The sequence shown here is derived from an EMBL/GenBank/DDBJ whole genome shotgun (WGS) entry which is preliminary data.</text>
</comment>
<dbReference type="InterPro" id="IPR056250">
    <property type="entry name" value="AEP-like"/>
</dbReference>
<accession>A0A1F7K951</accession>
<reference evidence="1 2" key="1">
    <citation type="journal article" date="2016" name="Nat. Commun.">
        <title>Thousands of microbial genomes shed light on interconnected biogeochemical processes in an aquifer system.</title>
        <authorList>
            <person name="Anantharaman K."/>
            <person name="Brown C.T."/>
            <person name="Hug L.A."/>
            <person name="Sharon I."/>
            <person name="Castelle C.J."/>
            <person name="Probst A.J."/>
            <person name="Thomas B.C."/>
            <person name="Singh A."/>
            <person name="Wilkins M.J."/>
            <person name="Karaoz U."/>
            <person name="Brodie E.L."/>
            <person name="Williams K.H."/>
            <person name="Hubbard S.S."/>
            <person name="Banfield J.F."/>
        </authorList>
    </citation>
    <scope>NUCLEOTIDE SEQUENCE [LARGE SCALE GENOMIC DNA]</scope>
</reference>
<gene>
    <name evidence="1" type="ORF">A2209_02620</name>
</gene>
<organism evidence="1 2">
    <name type="scientific">Candidatus Roizmanbacteria bacterium RIFOXYA1_FULL_41_12</name>
    <dbReference type="NCBI Taxonomy" id="1802082"/>
    <lineage>
        <taxon>Bacteria</taxon>
        <taxon>Candidatus Roizmaniibacteriota</taxon>
    </lineage>
</organism>
<dbReference type="Pfam" id="PF24387">
    <property type="entry name" value="AEP-like"/>
    <property type="match status" value="1"/>
</dbReference>
<proteinExistence type="predicted"/>
<name>A0A1F7K951_9BACT</name>
<evidence type="ECO:0000313" key="2">
    <source>
        <dbReference type="Proteomes" id="UP000178450"/>
    </source>
</evidence>
<dbReference type="AlphaFoldDB" id="A0A1F7K951"/>
<evidence type="ECO:0000313" key="1">
    <source>
        <dbReference type="EMBL" id="OGK64380.1"/>
    </source>
</evidence>
<sequence length="227" mass="25965">MLSEFVFDDPNAHEKVKPGMEAIEVVENILKGNKDVTQLTVITHPVGLNWSQDYSTKEERKQNFLCAYEPEFTQLGIHPLKVAEFTKARIVDIQEKARKQCNNNHIVVSLTSEVVLIAGGKMHLAMMNFHPEGDYGTDEIVKALEFRHPGMPAVLLNSGRHQHLYGFELLSQRQWEEWMGTWAIPFYFIHPGYLGYRLSAGYSTLRLTSDAQFKPTVPYVTKIISNR</sequence>